<dbReference type="AlphaFoldDB" id="A0A7Z0EDW1"/>
<protein>
    <submittedName>
        <fullName evidence="2">Membrane associated rhomboid family serine protease</fullName>
    </submittedName>
</protein>
<dbReference type="RefSeq" id="WP_179577914.1">
    <property type="nucleotide sequence ID" value="NZ_JACCFM010000001.1"/>
</dbReference>
<sequence length="124" mass="12253">MMTRPLANAVLALGIAAVVGSAFALTGGLPPAVHLIEVPGASAWVLLGLGLLAIVASRVRSVALTVVSGAAFVGAALLQLVQLGRSANLLGGNASTMALIGGLGIGLLVVALVARNRPPSDERE</sequence>
<dbReference type="GO" id="GO:0008233">
    <property type="term" value="F:peptidase activity"/>
    <property type="evidence" value="ECO:0007669"/>
    <property type="project" value="UniProtKB-KW"/>
</dbReference>
<keyword evidence="1" id="KW-0472">Membrane</keyword>
<evidence type="ECO:0000313" key="2">
    <source>
        <dbReference type="EMBL" id="NYJ19097.1"/>
    </source>
</evidence>
<evidence type="ECO:0000313" key="3">
    <source>
        <dbReference type="Proteomes" id="UP000537260"/>
    </source>
</evidence>
<name>A0A7Z0EDW1_9MICO</name>
<evidence type="ECO:0000256" key="1">
    <source>
        <dbReference type="SAM" id="Phobius"/>
    </source>
</evidence>
<dbReference type="Proteomes" id="UP000537260">
    <property type="component" value="Unassembled WGS sequence"/>
</dbReference>
<dbReference type="GO" id="GO:0006508">
    <property type="term" value="P:proteolysis"/>
    <property type="evidence" value="ECO:0007669"/>
    <property type="project" value="UniProtKB-KW"/>
</dbReference>
<organism evidence="2 3">
    <name type="scientific">Glaciibacter psychrotolerans</name>
    <dbReference type="NCBI Taxonomy" id="670054"/>
    <lineage>
        <taxon>Bacteria</taxon>
        <taxon>Bacillati</taxon>
        <taxon>Actinomycetota</taxon>
        <taxon>Actinomycetes</taxon>
        <taxon>Micrococcales</taxon>
        <taxon>Microbacteriaceae</taxon>
        <taxon>Glaciibacter</taxon>
    </lineage>
</organism>
<gene>
    <name evidence="2" type="ORF">HNR05_000888</name>
</gene>
<comment type="caution">
    <text evidence="2">The sequence shown here is derived from an EMBL/GenBank/DDBJ whole genome shotgun (WGS) entry which is preliminary data.</text>
</comment>
<proteinExistence type="predicted"/>
<dbReference type="EMBL" id="JACCFM010000001">
    <property type="protein sequence ID" value="NYJ19097.1"/>
    <property type="molecule type" value="Genomic_DNA"/>
</dbReference>
<reference evidence="2 3" key="1">
    <citation type="submission" date="2020-07" db="EMBL/GenBank/DDBJ databases">
        <title>Sequencing the genomes of 1000 actinobacteria strains.</title>
        <authorList>
            <person name="Klenk H.-P."/>
        </authorList>
    </citation>
    <scope>NUCLEOTIDE SEQUENCE [LARGE SCALE GENOMIC DNA]</scope>
    <source>
        <strain evidence="2 3">LI1</strain>
    </source>
</reference>
<accession>A0A7Z0EDW1</accession>
<feature type="transmembrane region" description="Helical" evidence="1">
    <location>
        <begin position="62"/>
        <end position="82"/>
    </location>
</feature>
<feature type="transmembrane region" description="Helical" evidence="1">
    <location>
        <begin position="34"/>
        <end position="55"/>
    </location>
</feature>
<keyword evidence="2" id="KW-0378">Hydrolase</keyword>
<keyword evidence="3" id="KW-1185">Reference proteome</keyword>
<keyword evidence="1" id="KW-1133">Transmembrane helix</keyword>
<keyword evidence="2" id="KW-0645">Protease</keyword>
<keyword evidence="1" id="KW-0812">Transmembrane</keyword>
<feature type="transmembrane region" description="Helical" evidence="1">
    <location>
        <begin position="94"/>
        <end position="114"/>
    </location>
</feature>